<evidence type="ECO:0000313" key="1">
    <source>
        <dbReference type="EMBL" id="WAH36773.1"/>
    </source>
</evidence>
<keyword evidence="2" id="KW-1185">Reference proteome</keyword>
<dbReference type="EMBL" id="CP104064">
    <property type="protein sequence ID" value="WAH36773.1"/>
    <property type="molecule type" value="Genomic_DNA"/>
</dbReference>
<dbReference type="Proteomes" id="UP001164803">
    <property type="component" value="Chromosome"/>
</dbReference>
<proteinExistence type="predicted"/>
<organism evidence="1 2">
    <name type="scientific">Alicyclobacillus dauci</name>
    <dbReference type="NCBI Taxonomy" id="1475485"/>
    <lineage>
        <taxon>Bacteria</taxon>
        <taxon>Bacillati</taxon>
        <taxon>Bacillota</taxon>
        <taxon>Bacilli</taxon>
        <taxon>Bacillales</taxon>
        <taxon>Alicyclobacillaceae</taxon>
        <taxon>Alicyclobacillus</taxon>
    </lineage>
</organism>
<protein>
    <recommendedName>
        <fullName evidence="3">HTH merR-type domain-containing protein</fullName>
    </recommendedName>
</protein>
<evidence type="ECO:0000313" key="2">
    <source>
        <dbReference type="Proteomes" id="UP001164803"/>
    </source>
</evidence>
<name>A0ABY6Z1J8_9BACL</name>
<evidence type="ECO:0008006" key="3">
    <source>
        <dbReference type="Google" id="ProtNLM"/>
    </source>
</evidence>
<dbReference type="RefSeq" id="WP_268044157.1">
    <property type="nucleotide sequence ID" value="NZ_CP104064.1"/>
</dbReference>
<reference evidence="1" key="1">
    <citation type="submission" date="2022-08" db="EMBL/GenBank/DDBJ databases">
        <title>Alicyclobacillus dauci DSM2870, complete genome.</title>
        <authorList>
            <person name="Wang Q."/>
            <person name="Cai R."/>
            <person name="Wang Z."/>
        </authorList>
    </citation>
    <scope>NUCLEOTIDE SEQUENCE</scope>
    <source>
        <strain evidence="1">DSM 28700</strain>
    </source>
</reference>
<gene>
    <name evidence="1" type="ORF">NZD86_21790</name>
</gene>
<dbReference type="Gene3D" id="1.10.1660.10">
    <property type="match status" value="1"/>
</dbReference>
<accession>A0ABY6Z1J8</accession>
<sequence length="182" mass="21527">MEERYYRPAEISAMLSIGHSTLRKWCVKLEDSGYSFLKDDRGRRVFAPSDVTLFQDMKGFLNHQMNMEDAAQASLLKCRREGEVRPRTLTLIEREQSSVERSLDEIVAEAADKFWSHIHGEMEQHIRSQVRQEMQEQLAEFEERLEKQYEHQVLDAAKEIAVTIVREREQESKSKRRFFGLF</sequence>